<feature type="transmembrane region" description="Helical" evidence="1">
    <location>
        <begin position="311"/>
        <end position="333"/>
    </location>
</feature>
<dbReference type="EC" id="2.3.-.-" evidence="3"/>
<dbReference type="PANTHER" id="PTHR23028:SF53">
    <property type="entry name" value="ACYL_TRANSF_3 DOMAIN-CONTAINING PROTEIN"/>
    <property type="match status" value="1"/>
</dbReference>
<keyword evidence="3" id="KW-0808">Transferase</keyword>
<feature type="transmembrane region" description="Helical" evidence="1">
    <location>
        <begin position="166"/>
        <end position="183"/>
    </location>
</feature>
<keyword evidence="3" id="KW-0012">Acyltransferase</keyword>
<dbReference type="RefSeq" id="WP_319627771.1">
    <property type="nucleotide sequence ID" value="NZ_JAWXRB010000029.1"/>
</dbReference>
<evidence type="ECO:0000313" key="6">
    <source>
        <dbReference type="Proteomes" id="UP001282336"/>
    </source>
</evidence>
<protein>
    <submittedName>
        <fullName evidence="3">Acyltransferase</fullName>
        <ecNumber evidence="3">2.3.-.-</ecNumber>
    </submittedName>
</protein>
<accession>A0AAJ2S4Y0</accession>
<dbReference type="Proteomes" id="UP001282336">
    <property type="component" value="Unassembled WGS sequence"/>
</dbReference>
<keyword evidence="1" id="KW-1133">Transmembrane helix</keyword>
<feature type="transmembrane region" description="Helical" evidence="1">
    <location>
        <begin position="246"/>
        <end position="267"/>
    </location>
</feature>
<feature type="domain" description="Acyltransferase 3" evidence="2">
    <location>
        <begin position="4"/>
        <end position="329"/>
    </location>
</feature>
<keyword evidence="1" id="KW-0812">Transmembrane</keyword>
<dbReference type="GO" id="GO:0016020">
    <property type="term" value="C:membrane"/>
    <property type="evidence" value="ECO:0007669"/>
    <property type="project" value="TreeGrafter"/>
</dbReference>
<dbReference type="EMBL" id="JAWXRD010000027">
    <property type="protein sequence ID" value="MDX6040352.1"/>
    <property type="molecule type" value="Genomic_DNA"/>
</dbReference>
<keyword evidence="1" id="KW-0472">Membrane</keyword>
<evidence type="ECO:0000313" key="5">
    <source>
        <dbReference type="Proteomes" id="UP001275664"/>
    </source>
</evidence>
<keyword evidence="5" id="KW-1185">Reference proteome</keyword>
<feature type="transmembrane region" description="Helical" evidence="1">
    <location>
        <begin position="139"/>
        <end position="159"/>
    </location>
</feature>
<comment type="caution">
    <text evidence="3">The sequence shown here is derived from an EMBL/GenBank/DDBJ whole genome shotgun (WGS) entry which is preliminary data.</text>
</comment>
<dbReference type="Proteomes" id="UP001275664">
    <property type="component" value="Unassembled WGS sequence"/>
</dbReference>
<evidence type="ECO:0000256" key="1">
    <source>
        <dbReference type="SAM" id="Phobius"/>
    </source>
</evidence>
<sequence length="349" mass="40363">MKNSNIQLLRGISILLVIFTHLGVFIPNSRTFQLLHSFFDTSIGVDLFFIISGYLMGETFLKAIHNKALSSEDAIIFYKKRILRLYSPCFFWATLILLFSWIWLDLKYFKEFRQILGVFFGAITFTGNFYNATHPTVFGYFWSLGVEMQFYILLPLLVALTVRHRWFPCLILLLAFTAVPGGIKTWWMFRANGLFIGLLLWFFTQTTSCDSITKKLNQFPIIVVTTIFSLAIFSACYLSYPYKIFGGVAHTIIALILALAFFSVTFYEKPVLGPFSKPLEALGDISFSLYLCHLPIFLMTKYLLLDHITNHYFIAAMGILMAIISACLSYRFLERRSQKIRHNQIEPYR</sequence>
<dbReference type="PANTHER" id="PTHR23028">
    <property type="entry name" value="ACETYLTRANSFERASE"/>
    <property type="match status" value="1"/>
</dbReference>
<feature type="transmembrane region" description="Helical" evidence="1">
    <location>
        <begin position="6"/>
        <end position="26"/>
    </location>
</feature>
<dbReference type="GO" id="GO:0016747">
    <property type="term" value="F:acyltransferase activity, transferring groups other than amino-acyl groups"/>
    <property type="evidence" value="ECO:0007669"/>
    <property type="project" value="InterPro"/>
</dbReference>
<proteinExistence type="predicted"/>
<organism evidence="3 6">
    <name type="scientific">Scandinavium lactucae</name>
    <dbReference type="NCBI Taxonomy" id="3095028"/>
    <lineage>
        <taxon>Bacteria</taxon>
        <taxon>Pseudomonadati</taxon>
        <taxon>Pseudomonadota</taxon>
        <taxon>Gammaproteobacteria</taxon>
        <taxon>Enterobacterales</taxon>
        <taxon>Enterobacteriaceae</taxon>
        <taxon>Scandinavium</taxon>
    </lineage>
</organism>
<reference evidence="3 5" key="1">
    <citation type="submission" date="2023-11" db="EMBL/GenBank/DDBJ databases">
        <title>Scandinavium wanjuensis sp. nov., isolated from lettuce South Korea.</title>
        <authorList>
            <person name="Park J."/>
            <person name="Park S."/>
            <person name="Oh K.K."/>
            <person name="Cho G.S."/>
            <person name="Franz C.M.A.P."/>
        </authorList>
    </citation>
    <scope>NUCLEOTIDE SEQUENCE</scope>
    <source>
        <strain evidence="3">V105_12</strain>
        <strain evidence="4 5">V105_6</strain>
    </source>
</reference>
<dbReference type="GO" id="GO:0000271">
    <property type="term" value="P:polysaccharide biosynthetic process"/>
    <property type="evidence" value="ECO:0007669"/>
    <property type="project" value="TreeGrafter"/>
</dbReference>
<evidence type="ECO:0000259" key="2">
    <source>
        <dbReference type="Pfam" id="PF01757"/>
    </source>
</evidence>
<dbReference type="AlphaFoldDB" id="A0AAJ2S4Y0"/>
<dbReference type="InterPro" id="IPR050879">
    <property type="entry name" value="Acyltransferase_3"/>
</dbReference>
<feature type="transmembrane region" description="Helical" evidence="1">
    <location>
        <begin position="219"/>
        <end position="240"/>
    </location>
</feature>
<evidence type="ECO:0000313" key="4">
    <source>
        <dbReference type="EMBL" id="MDX6040352.1"/>
    </source>
</evidence>
<gene>
    <name evidence="4" type="ORF">SIK69_09115</name>
    <name evidence="3" type="ORF">SIL20_06685</name>
</gene>
<dbReference type="InterPro" id="IPR002656">
    <property type="entry name" value="Acyl_transf_3_dom"/>
</dbReference>
<feature type="transmembrane region" description="Helical" evidence="1">
    <location>
        <begin position="38"/>
        <end position="57"/>
    </location>
</feature>
<name>A0AAJ2S4Y0_9ENTR</name>
<evidence type="ECO:0000313" key="3">
    <source>
        <dbReference type="EMBL" id="MDX6031190.1"/>
    </source>
</evidence>
<feature type="transmembrane region" description="Helical" evidence="1">
    <location>
        <begin position="85"/>
        <end position="104"/>
    </location>
</feature>
<dbReference type="EMBL" id="JAWXRC010000022">
    <property type="protein sequence ID" value="MDX6031190.1"/>
    <property type="molecule type" value="Genomic_DNA"/>
</dbReference>
<dbReference type="Pfam" id="PF01757">
    <property type="entry name" value="Acyl_transf_3"/>
    <property type="match status" value="1"/>
</dbReference>